<dbReference type="InterPro" id="IPR019819">
    <property type="entry name" value="Carboxylesterase_B_CS"/>
</dbReference>
<evidence type="ECO:0000256" key="5">
    <source>
        <dbReference type="SAM" id="SignalP"/>
    </source>
</evidence>
<gene>
    <name evidence="7" type="ORF">V5799_019313</name>
</gene>
<keyword evidence="3" id="KW-0325">Glycoprotein</keyword>
<dbReference type="AlphaFoldDB" id="A0AAQ4EXR1"/>
<dbReference type="InterPro" id="IPR002018">
    <property type="entry name" value="CarbesteraseB"/>
</dbReference>
<name>A0AAQ4EXR1_AMBAM</name>
<keyword evidence="2 5" id="KW-0732">Signal</keyword>
<sequence length="647" mass="71950">MHAFTNSPLASCGQPAVSAVLVPFLLLLVLVAQRCEAQQSPTQQVTTNYGAVTGNLIQAPLIDLVSRVPVYAFQGIRYAKPPVGRRRFERPEPIDQRPYDSHQPAGRRCLQWTSFPSESIVGEEDCLYLDIYVPATYFAAPATKFPVVVFFPGADFKSGGKDDIRPGYGFGATNIFVVVNYRLGVFGFLSTEDESGKGNMGLWDQHMALQFVKSNIASFGGDPTRVTLMGFGAGAMSVAFHMLNPASSALFARAIMSGGSATSPEATLRNAWRNARQLGRSVGCSQEDGASLVSCLRAVDAVKLVDRAYRERIRFLPIVDANITLNAFVKDYPRLLYCQGRFAAKPTIYGYTEHAGSLRYFERIKEVENSKSIEQIVQTYLGEFFEDEDSRVGVTAAVRFQYYRPRSSLSNATRNAINTINMLTDFLVGAPVEMALSGHLKQLRGAPSYATPSPAYMYIFGLPNAPRTFANLQRGPRELYGATYMDDMLYSVNTEGILQTEDATRDRPIVSSMNGFFMNFINGQSPLTLLPINPAARQYNNMSLAYPAGISDTVPYRPQEMDFWNYFVPDLHLELNRTSWASYHNAREATHFKAATWGTTTLVVLLVLIIVGLLAAFFVYRRQKRRSRKLSAREGVEFRPVSQDVKL</sequence>
<protein>
    <recommendedName>
        <fullName evidence="6">Carboxylesterase type B domain-containing protein</fullName>
    </recommendedName>
</protein>
<feature type="domain" description="Carboxylesterase type B" evidence="6">
    <location>
        <begin position="42"/>
        <end position="528"/>
    </location>
</feature>
<dbReference type="Gene3D" id="3.40.50.1820">
    <property type="entry name" value="alpha/beta hydrolase"/>
    <property type="match status" value="1"/>
</dbReference>
<evidence type="ECO:0000256" key="2">
    <source>
        <dbReference type="ARBA" id="ARBA00022729"/>
    </source>
</evidence>
<comment type="caution">
    <text evidence="7">The sequence shown here is derived from an EMBL/GenBank/DDBJ whole genome shotgun (WGS) entry which is preliminary data.</text>
</comment>
<dbReference type="Proteomes" id="UP001321473">
    <property type="component" value="Unassembled WGS sequence"/>
</dbReference>
<feature type="transmembrane region" description="Helical" evidence="4">
    <location>
        <begin position="597"/>
        <end position="620"/>
    </location>
</feature>
<dbReference type="EMBL" id="JARKHS020009917">
    <property type="protein sequence ID" value="KAK8779338.1"/>
    <property type="molecule type" value="Genomic_DNA"/>
</dbReference>
<feature type="signal peptide" evidence="5">
    <location>
        <begin position="1"/>
        <end position="37"/>
    </location>
</feature>
<dbReference type="InterPro" id="IPR029058">
    <property type="entry name" value="AB_hydrolase_fold"/>
</dbReference>
<organism evidence="7 8">
    <name type="scientific">Amblyomma americanum</name>
    <name type="common">Lone star tick</name>
    <dbReference type="NCBI Taxonomy" id="6943"/>
    <lineage>
        <taxon>Eukaryota</taxon>
        <taxon>Metazoa</taxon>
        <taxon>Ecdysozoa</taxon>
        <taxon>Arthropoda</taxon>
        <taxon>Chelicerata</taxon>
        <taxon>Arachnida</taxon>
        <taxon>Acari</taxon>
        <taxon>Parasitiformes</taxon>
        <taxon>Ixodida</taxon>
        <taxon>Ixodoidea</taxon>
        <taxon>Ixodidae</taxon>
        <taxon>Amblyomminae</taxon>
        <taxon>Amblyomma</taxon>
    </lineage>
</organism>
<keyword evidence="4" id="KW-1133">Transmembrane helix</keyword>
<keyword evidence="4" id="KW-0812">Transmembrane</keyword>
<proteinExistence type="inferred from homology"/>
<evidence type="ECO:0000313" key="7">
    <source>
        <dbReference type="EMBL" id="KAK8779338.1"/>
    </source>
</evidence>
<keyword evidence="4" id="KW-0472">Membrane</keyword>
<evidence type="ECO:0000256" key="3">
    <source>
        <dbReference type="ARBA" id="ARBA00023180"/>
    </source>
</evidence>
<evidence type="ECO:0000256" key="4">
    <source>
        <dbReference type="SAM" id="Phobius"/>
    </source>
</evidence>
<feature type="chain" id="PRO_5042878970" description="Carboxylesterase type B domain-containing protein" evidence="5">
    <location>
        <begin position="38"/>
        <end position="647"/>
    </location>
</feature>
<evidence type="ECO:0000256" key="1">
    <source>
        <dbReference type="ARBA" id="ARBA00005964"/>
    </source>
</evidence>
<dbReference type="SUPFAM" id="SSF53474">
    <property type="entry name" value="alpha/beta-Hydrolases"/>
    <property type="match status" value="1"/>
</dbReference>
<keyword evidence="8" id="KW-1185">Reference proteome</keyword>
<dbReference type="PROSITE" id="PS00941">
    <property type="entry name" value="CARBOXYLESTERASE_B_2"/>
    <property type="match status" value="1"/>
</dbReference>
<comment type="similarity">
    <text evidence="1">Belongs to the type-B carboxylesterase/lipase family.</text>
</comment>
<reference evidence="7 8" key="1">
    <citation type="journal article" date="2023" name="Arcadia Sci">
        <title>De novo assembly of a long-read Amblyomma americanum tick genome.</title>
        <authorList>
            <person name="Chou S."/>
            <person name="Poskanzer K.E."/>
            <person name="Rollins M."/>
            <person name="Thuy-Boun P.S."/>
        </authorList>
    </citation>
    <scope>NUCLEOTIDE SEQUENCE [LARGE SCALE GENOMIC DNA]</scope>
    <source>
        <strain evidence="7">F_SG_1</strain>
        <tissue evidence="7">Salivary glands</tissue>
    </source>
</reference>
<dbReference type="InterPro" id="IPR051093">
    <property type="entry name" value="Neuroligin/BSAL"/>
</dbReference>
<dbReference type="PANTHER" id="PTHR43903">
    <property type="entry name" value="NEUROLIGIN"/>
    <property type="match status" value="1"/>
</dbReference>
<dbReference type="Pfam" id="PF00135">
    <property type="entry name" value="COesterase"/>
    <property type="match status" value="1"/>
</dbReference>
<evidence type="ECO:0000313" key="8">
    <source>
        <dbReference type="Proteomes" id="UP001321473"/>
    </source>
</evidence>
<accession>A0AAQ4EXR1</accession>
<evidence type="ECO:0000259" key="6">
    <source>
        <dbReference type="Pfam" id="PF00135"/>
    </source>
</evidence>